<dbReference type="EMBL" id="CP054475">
    <property type="protein sequence ID" value="UXD88354.1"/>
    <property type="molecule type" value="Genomic_DNA"/>
</dbReference>
<organism evidence="8 9">
    <name type="scientific">Thalassolituus hydrocarboniclasticus</name>
    <dbReference type="NCBI Taxonomy" id="2742796"/>
    <lineage>
        <taxon>Bacteria</taxon>
        <taxon>Pseudomonadati</taxon>
        <taxon>Pseudomonadota</taxon>
        <taxon>Gammaproteobacteria</taxon>
        <taxon>Oceanospirillales</taxon>
        <taxon>Oceanospirillaceae</taxon>
        <taxon>Thalassolituus</taxon>
    </lineage>
</organism>
<dbReference type="Proteomes" id="UP001065322">
    <property type="component" value="Chromosome"/>
</dbReference>
<dbReference type="SUPFAM" id="SSF56849">
    <property type="entry name" value="delta-Endotoxin (insectocide), N-terminal domain"/>
    <property type="match status" value="1"/>
</dbReference>
<accession>A0ABY6ABE9</accession>
<keyword evidence="4" id="KW-0843">Virulence</keyword>
<dbReference type="InterPro" id="IPR001229">
    <property type="entry name" value="Jacalin-like_lectin_dom"/>
</dbReference>
<feature type="region of interest" description="Disordered" evidence="5">
    <location>
        <begin position="542"/>
        <end position="561"/>
    </location>
</feature>
<evidence type="ECO:0000259" key="7">
    <source>
        <dbReference type="Pfam" id="PF03945"/>
    </source>
</evidence>
<dbReference type="Gene3D" id="2.100.10.30">
    <property type="entry name" value="Jacalin-like lectin domain"/>
    <property type="match status" value="1"/>
</dbReference>
<name>A0ABY6ABE9_9GAMM</name>
<evidence type="ECO:0000256" key="3">
    <source>
        <dbReference type="ARBA" id="ARBA00022969"/>
    </source>
</evidence>
<evidence type="ECO:0000313" key="9">
    <source>
        <dbReference type="Proteomes" id="UP001065322"/>
    </source>
</evidence>
<dbReference type="SUPFAM" id="SSF51101">
    <property type="entry name" value="Mannose-binding lectins"/>
    <property type="match status" value="1"/>
</dbReference>
<dbReference type="Pfam" id="PF03945">
    <property type="entry name" value="Endotoxin_N"/>
    <property type="match status" value="1"/>
</dbReference>
<dbReference type="Pfam" id="PF01419">
    <property type="entry name" value="Jacalin"/>
    <property type="match status" value="1"/>
</dbReference>
<evidence type="ECO:0000259" key="6">
    <source>
        <dbReference type="Pfam" id="PF01419"/>
    </source>
</evidence>
<dbReference type="RefSeq" id="WP_260997089.1">
    <property type="nucleotide sequence ID" value="NZ_CP054475.1"/>
</dbReference>
<evidence type="ECO:0000256" key="4">
    <source>
        <dbReference type="ARBA" id="ARBA00023026"/>
    </source>
</evidence>
<dbReference type="InterPro" id="IPR005639">
    <property type="entry name" value="Pest_crys_dom_I"/>
</dbReference>
<gene>
    <name evidence="8" type="ORF">HUF19_13375</name>
</gene>
<evidence type="ECO:0000313" key="8">
    <source>
        <dbReference type="EMBL" id="UXD88354.1"/>
    </source>
</evidence>
<reference evidence="9" key="1">
    <citation type="submission" date="2020-06" db="EMBL/GenBank/DDBJ databases">
        <title>Thalassolituus marinus alknpb1M-1, a hydrocarbon-degrading bacterium isolated from the deep-sea overlying water using an in-situ strategy from the South China Sea basin.</title>
        <authorList>
            <person name="Dong C."/>
            <person name="Chen Y."/>
            <person name="Shao Z."/>
        </authorList>
    </citation>
    <scope>NUCLEOTIDE SEQUENCE [LARGE SCALE GENOMIC DNA]</scope>
    <source>
        <strain evidence="9">alknpb1M-1</strain>
    </source>
</reference>
<dbReference type="InterPro" id="IPR036716">
    <property type="entry name" value="Pest_crys_N_sf"/>
</dbReference>
<sequence>MRIDNLWRIRNNTNDTTWAWIFNANETVFSFVKDGHLHKLSPGDFIDIEIGLKTAKIGFRDGETVFNAWHSHPVAVDTDRDVSLEKGSDMKFRIAFPEHAMFDRTSVTKNVQFMSPAETNDLARMIVLAGLGKIPQAGGIISSIVGLIWAEQKPTMESLIKQSEARMKSWVRGQIDMIKRENLKNFSIGLSNNLQEYMLAKTPAAKQEKLSIVISHFGDKMPFFTNENYTVGTLAAGVEVASMHIALLRERIIFAKQLGIPDEERDGHIQILDEKISAYQDHVLNIAIPAEIKWRMDNIDRESIPHSGGYNHYLRDHVSRQIFAYADKVIGYNRNSHNSVVNRNYYLRQAQASYTNSLLTNVGDSARLWSLLKGKPETLQPVALDRLTWVGPCTGLVHKGGNQHGAVEDVKMETHGDIAEVIVRAKDEINYLKLVYRDGSSKAIGKANDGSEYKVTLKEGVYITKIDTWWDWELMAISFHLSDGTVTPVQGKTKADMSRQIASLDNHIMSGFKAEGNPNAKIGNALSFGFVPHPDFYQVKDQPKPLRHNEPAEQEKVPVNL</sequence>
<dbReference type="Gene3D" id="1.20.190.10">
    <property type="entry name" value="Pesticidal crystal protein, N-terminal domain"/>
    <property type="match status" value="1"/>
</dbReference>
<evidence type="ECO:0008006" key="10">
    <source>
        <dbReference type="Google" id="ProtNLM"/>
    </source>
</evidence>
<feature type="domain" description="Jacalin-type lectin" evidence="6">
    <location>
        <begin position="401"/>
        <end position="501"/>
    </location>
</feature>
<evidence type="ECO:0000256" key="5">
    <source>
        <dbReference type="SAM" id="MobiDB-lite"/>
    </source>
</evidence>
<keyword evidence="2" id="KW-0800">Toxin</keyword>
<feature type="domain" description="Pesticidal crystal protein" evidence="7">
    <location>
        <begin position="127"/>
        <end position="285"/>
    </location>
</feature>
<keyword evidence="9" id="KW-1185">Reference proteome</keyword>
<proteinExistence type="inferred from homology"/>
<evidence type="ECO:0000256" key="2">
    <source>
        <dbReference type="ARBA" id="ARBA00022656"/>
    </source>
</evidence>
<evidence type="ECO:0000256" key="1">
    <source>
        <dbReference type="ARBA" id="ARBA00007819"/>
    </source>
</evidence>
<comment type="similarity">
    <text evidence="1">Belongs to the delta endotoxin family.</text>
</comment>
<keyword evidence="3" id="KW-0749">Sporulation</keyword>
<dbReference type="InterPro" id="IPR036404">
    <property type="entry name" value="Jacalin-like_lectin_dom_sf"/>
</dbReference>
<protein>
    <recommendedName>
        <fullName evidence="10">Pesticidal crystal protein N-terminal domain-containing protein</fullName>
    </recommendedName>
</protein>